<gene>
    <name evidence="4" type="ORF">Pfra01_001051400</name>
</gene>
<keyword evidence="1" id="KW-0378">Hydrolase</keyword>
<sequence length="543" mass="60508">MERFYLRVLPYHRKGPQSFEHLRTVDGVTYETYRQAALRLGFLEDDAEWISCMREAAEFRMPYQLRQLFTTILVYSQVAEVRQLWERFYDDLSQDFAHRYRALLGQEKEDMIKFKTLKSLNDLLQISGYTVADFDIPQLHDFPALVLDSLMRNNLFRRELEGYDQNTLQAIVDQEDQLIKGQRAIFDEIIQAANDPDQCNKLFFIDDPGGTGKSTLLRHILAKVCLAGKIAIAEASSGIASLLLMGGRTAHSTFKIPLKLTNKSTCAIFKQSHLKSLIQRASLVIWDEAPMTHRGRQVPPHKLPSGRPHHHAPVHDALASFGFRSADEWQVTPGPSLDDGEIDFPKSEAEAEDKAGKDEDNNPHQDLDDGVDDEDEELDEASDDGVLIVAQHAGTQAPLLFLRSSPPPHLDAEECRIIETLGLGITSWMYFGVRMKPGDPTAHAPFQTLGFPDFVPNRHDRHPEGALRRGGVEGLPGDASLDEAVRHPAFGVLLPSPGGLGVRSGSGVGGLGRLHGGERESTLARDSLDRAGPRLVIQVHPED</sequence>
<accession>A0A9W7CQM3</accession>
<protein>
    <recommendedName>
        <fullName evidence="1">ATP-dependent DNA helicase</fullName>
        <ecNumber evidence="1">5.6.2.3</ecNumber>
    </recommendedName>
</protein>
<dbReference type="GO" id="GO:0016787">
    <property type="term" value="F:hydrolase activity"/>
    <property type="evidence" value="ECO:0007669"/>
    <property type="project" value="UniProtKB-KW"/>
</dbReference>
<dbReference type="PANTHER" id="PTHR10492">
    <property type="match status" value="1"/>
</dbReference>
<feature type="domain" description="DNA helicase Pif1-like DEAD-box helicase" evidence="3">
    <location>
        <begin position="177"/>
        <end position="294"/>
    </location>
</feature>
<feature type="compositionally biased region" description="Basic and acidic residues" evidence="2">
    <location>
        <begin position="343"/>
        <end position="367"/>
    </location>
</feature>
<dbReference type="GO" id="GO:0006281">
    <property type="term" value="P:DNA repair"/>
    <property type="evidence" value="ECO:0007669"/>
    <property type="project" value="UniProtKB-KW"/>
</dbReference>
<dbReference type="PANTHER" id="PTHR10492:SF57">
    <property type="entry name" value="ATP-DEPENDENT DNA HELICASE"/>
    <property type="match status" value="1"/>
</dbReference>
<evidence type="ECO:0000259" key="3">
    <source>
        <dbReference type="Pfam" id="PF05970"/>
    </source>
</evidence>
<evidence type="ECO:0000256" key="2">
    <source>
        <dbReference type="SAM" id="MobiDB-lite"/>
    </source>
</evidence>
<feature type="region of interest" description="Disordered" evidence="2">
    <location>
        <begin position="329"/>
        <end position="380"/>
    </location>
</feature>
<dbReference type="GO" id="GO:0000723">
    <property type="term" value="P:telomere maintenance"/>
    <property type="evidence" value="ECO:0007669"/>
    <property type="project" value="InterPro"/>
</dbReference>
<feature type="region of interest" description="Disordered" evidence="2">
    <location>
        <begin position="294"/>
        <end position="313"/>
    </location>
</feature>
<name>A0A9W7CQM3_9STRA</name>
<evidence type="ECO:0000313" key="4">
    <source>
        <dbReference type="EMBL" id="GMF37480.1"/>
    </source>
</evidence>
<comment type="caution">
    <text evidence="4">The sequence shown here is derived from an EMBL/GenBank/DDBJ whole genome shotgun (WGS) entry which is preliminary data.</text>
</comment>
<dbReference type="Pfam" id="PF05970">
    <property type="entry name" value="PIF1"/>
    <property type="match status" value="1"/>
</dbReference>
<keyword evidence="5" id="KW-1185">Reference proteome</keyword>
<comment type="cofactor">
    <cofactor evidence="1">
        <name>Mg(2+)</name>
        <dbReference type="ChEBI" id="CHEBI:18420"/>
    </cofactor>
</comment>
<dbReference type="AlphaFoldDB" id="A0A9W7CQM3"/>
<evidence type="ECO:0000256" key="1">
    <source>
        <dbReference type="RuleBase" id="RU363044"/>
    </source>
</evidence>
<reference evidence="4" key="1">
    <citation type="submission" date="2023-04" db="EMBL/GenBank/DDBJ databases">
        <title>Phytophthora fragariaefolia NBRC 109709.</title>
        <authorList>
            <person name="Ichikawa N."/>
            <person name="Sato H."/>
            <person name="Tonouchi N."/>
        </authorList>
    </citation>
    <scope>NUCLEOTIDE SEQUENCE</scope>
    <source>
        <strain evidence="4">NBRC 109709</strain>
    </source>
</reference>
<proteinExistence type="inferred from homology"/>
<comment type="catalytic activity">
    <reaction evidence="1">
        <text>ATP + H2O = ADP + phosphate + H(+)</text>
        <dbReference type="Rhea" id="RHEA:13065"/>
        <dbReference type="ChEBI" id="CHEBI:15377"/>
        <dbReference type="ChEBI" id="CHEBI:15378"/>
        <dbReference type="ChEBI" id="CHEBI:30616"/>
        <dbReference type="ChEBI" id="CHEBI:43474"/>
        <dbReference type="ChEBI" id="CHEBI:456216"/>
        <dbReference type="EC" id="5.6.2.3"/>
    </reaction>
</comment>
<comment type="similarity">
    <text evidence="1">Belongs to the helicase family.</text>
</comment>
<keyword evidence="1" id="KW-0234">DNA repair</keyword>
<dbReference type="GO" id="GO:0005524">
    <property type="term" value="F:ATP binding"/>
    <property type="evidence" value="ECO:0007669"/>
    <property type="project" value="UniProtKB-KW"/>
</dbReference>
<organism evidence="4 5">
    <name type="scientific">Phytophthora fragariaefolia</name>
    <dbReference type="NCBI Taxonomy" id="1490495"/>
    <lineage>
        <taxon>Eukaryota</taxon>
        <taxon>Sar</taxon>
        <taxon>Stramenopiles</taxon>
        <taxon>Oomycota</taxon>
        <taxon>Peronosporomycetes</taxon>
        <taxon>Peronosporales</taxon>
        <taxon>Peronosporaceae</taxon>
        <taxon>Phytophthora</taxon>
    </lineage>
</organism>
<keyword evidence="1" id="KW-0347">Helicase</keyword>
<keyword evidence="1" id="KW-0547">Nucleotide-binding</keyword>
<dbReference type="EMBL" id="BSXT01001014">
    <property type="protein sequence ID" value="GMF37480.1"/>
    <property type="molecule type" value="Genomic_DNA"/>
</dbReference>
<dbReference type="GO" id="GO:0006310">
    <property type="term" value="P:DNA recombination"/>
    <property type="evidence" value="ECO:0007669"/>
    <property type="project" value="UniProtKB-KW"/>
</dbReference>
<dbReference type="EC" id="5.6.2.3" evidence="1"/>
<dbReference type="SUPFAM" id="SSF52540">
    <property type="entry name" value="P-loop containing nucleoside triphosphate hydrolases"/>
    <property type="match status" value="1"/>
</dbReference>
<dbReference type="OrthoDB" id="105827at2759"/>
<dbReference type="Proteomes" id="UP001165121">
    <property type="component" value="Unassembled WGS sequence"/>
</dbReference>
<keyword evidence="1" id="KW-0227">DNA damage</keyword>
<dbReference type="GO" id="GO:0043139">
    <property type="term" value="F:5'-3' DNA helicase activity"/>
    <property type="evidence" value="ECO:0007669"/>
    <property type="project" value="UniProtKB-EC"/>
</dbReference>
<dbReference type="Gene3D" id="3.40.50.300">
    <property type="entry name" value="P-loop containing nucleotide triphosphate hydrolases"/>
    <property type="match status" value="1"/>
</dbReference>
<keyword evidence="1" id="KW-0233">DNA recombination</keyword>
<dbReference type="InterPro" id="IPR027417">
    <property type="entry name" value="P-loop_NTPase"/>
</dbReference>
<dbReference type="InterPro" id="IPR010285">
    <property type="entry name" value="DNA_helicase_pif1-like_DEAD"/>
</dbReference>
<feature type="compositionally biased region" description="Acidic residues" evidence="2">
    <location>
        <begin position="368"/>
        <end position="380"/>
    </location>
</feature>
<keyword evidence="1" id="KW-0067">ATP-binding</keyword>
<evidence type="ECO:0000313" key="5">
    <source>
        <dbReference type="Proteomes" id="UP001165121"/>
    </source>
</evidence>